<dbReference type="Proteomes" id="UP000447434">
    <property type="component" value="Chromosome 10"/>
</dbReference>
<evidence type="ECO:0000313" key="1">
    <source>
        <dbReference type="EMBL" id="KAE9605129.1"/>
    </source>
</evidence>
<proteinExistence type="predicted"/>
<accession>A0A6A4PUR9</accession>
<comment type="caution">
    <text evidence="1">The sequence shown here is derived from an EMBL/GenBank/DDBJ whole genome shotgun (WGS) entry which is preliminary data.</text>
</comment>
<gene>
    <name evidence="1" type="ORF">Lalb_Chr10g0093991</name>
</gene>
<evidence type="ECO:0000313" key="2">
    <source>
        <dbReference type="Proteomes" id="UP000447434"/>
    </source>
</evidence>
<protein>
    <submittedName>
        <fullName evidence="1">Uncharacterized protein</fullName>
    </submittedName>
</protein>
<reference evidence="2" key="1">
    <citation type="journal article" date="2020" name="Nat. Commun.">
        <title>Genome sequence of the cluster root forming white lupin.</title>
        <authorList>
            <person name="Hufnagel B."/>
            <person name="Marques A."/>
            <person name="Soriano A."/>
            <person name="Marques L."/>
            <person name="Divol F."/>
            <person name="Doumas P."/>
            <person name="Sallet E."/>
            <person name="Mancinotti D."/>
            <person name="Carrere S."/>
            <person name="Marande W."/>
            <person name="Arribat S."/>
            <person name="Keller J."/>
            <person name="Huneau C."/>
            <person name="Blein T."/>
            <person name="Aime D."/>
            <person name="Laguerre M."/>
            <person name="Taylor J."/>
            <person name="Schubert V."/>
            <person name="Nelson M."/>
            <person name="Geu-Flores F."/>
            <person name="Crespi M."/>
            <person name="Gallardo-Guerrero K."/>
            <person name="Delaux P.-M."/>
            <person name="Salse J."/>
            <person name="Berges H."/>
            <person name="Guyot R."/>
            <person name="Gouzy J."/>
            <person name="Peret B."/>
        </authorList>
    </citation>
    <scope>NUCLEOTIDE SEQUENCE [LARGE SCALE GENOMIC DNA]</scope>
    <source>
        <strain evidence="2">cv. Amiga</strain>
    </source>
</reference>
<organism evidence="1 2">
    <name type="scientific">Lupinus albus</name>
    <name type="common">White lupine</name>
    <name type="synonym">Lupinus termis</name>
    <dbReference type="NCBI Taxonomy" id="3870"/>
    <lineage>
        <taxon>Eukaryota</taxon>
        <taxon>Viridiplantae</taxon>
        <taxon>Streptophyta</taxon>
        <taxon>Embryophyta</taxon>
        <taxon>Tracheophyta</taxon>
        <taxon>Spermatophyta</taxon>
        <taxon>Magnoliopsida</taxon>
        <taxon>eudicotyledons</taxon>
        <taxon>Gunneridae</taxon>
        <taxon>Pentapetalae</taxon>
        <taxon>rosids</taxon>
        <taxon>fabids</taxon>
        <taxon>Fabales</taxon>
        <taxon>Fabaceae</taxon>
        <taxon>Papilionoideae</taxon>
        <taxon>50 kb inversion clade</taxon>
        <taxon>genistoids sensu lato</taxon>
        <taxon>core genistoids</taxon>
        <taxon>Genisteae</taxon>
        <taxon>Lupinus</taxon>
    </lineage>
</organism>
<dbReference type="AlphaFoldDB" id="A0A6A4PUR9"/>
<name>A0A6A4PUR9_LUPAL</name>
<dbReference type="EMBL" id="WOCE01000010">
    <property type="protein sequence ID" value="KAE9605129.1"/>
    <property type="molecule type" value="Genomic_DNA"/>
</dbReference>
<keyword evidence="2" id="KW-1185">Reference proteome</keyword>
<sequence>MLGSIPVSGYMLASWFAASKVTNQSSANSPIPSMMPRHLFSHRYLSASHPSNTCVQLFDHISLSPAI</sequence>